<proteinExistence type="predicted"/>
<evidence type="ECO:0000313" key="1">
    <source>
        <dbReference type="EMBL" id="AWD90598.1"/>
    </source>
</evidence>
<keyword evidence="2" id="KW-1185">Reference proteome</keyword>
<sequence>MARMVFTVEVDQIEEDADRQRIAEQMVDLLQAQWCYVDVALIEVEGE</sequence>
<dbReference type="Proteomes" id="UP000247221">
    <property type="component" value="Segment"/>
</dbReference>
<organism evidence="1 2">
    <name type="scientific">Pseudomonas phage Njord</name>
    <dbReference type="NCBI Taxonomy" id="2163985"/>
    <lineage>
        <taxon>Viruses</taxon>
        <taxon>Duplodnaviria</taxon>
        <taxon>Heunggongvirae</taxon>
        <taxon>Uroviricota</taxon>
        <taxon>Caudoviricetes</taxon>
        <taxon>Autographivirales</taxon>
        <taxon>Autosignataviridae</taxon>
        <taxon>Colwellvirinae</taxon>
        <taxon>Njordvirus</taxon>
        <taxon>Njordvirus njord</taxon>
        <taxon>Uliginvirus njord</taxon>
    </lineage>
</organism>
<dbReference type="GeneID" id="54991015"/>
<dbReference type="KEGG" id="vg:54991015"/>
<accession>A0A2S1GMH8</accession>
<protein>
    <submittedName>
        <fullName evidence="1">Uncharacterized protein</fullName>
    </submittedName>
</protein>
<evidence type="ECO:0000313" key="2">
    <source>
        <dbReference type="Proteomes" id="UP000247221"/>
    </source>
</evidence>
<reference evidence="1 2" key="1">
    <citation type="submission" date="2018-03" db="EMBL/GenBank/DDBJ databases">
        <title>Phage therapy in agriculture - a green tech approach to combat plant pathogenic bacteria.</title>
        <authorList>
            <person name="Carstens A.B."/>
            <person name="Djurhuus A.M."/>
            <person name="Hansen L.H."/>
        </authorList>
    </citation>
    <scope>NUCLEOTIDE SEQUENCE [LARGE SCALE GENOMIC DNA]</scope>
</reference>
<dbReference type="RefSeq" id="YP_009800516.1">
    <property type="nucleotide sequence ID" value="NC_047954.1"/>
</dbReference>
<dbReference type="EMBL" id="MH113812">
    <property type="protein sequence ID" value="AWD90598.1"/>
    <property type="molecule type" value="Genomic_DNA"/>
</dbReference>
<name>A0A2S1GMH8_9CAUD</name>